<reference evidence="1 2" key="1">
    <citation type="journal article" date="2012" name="J. Bacteriol.">
        <title>Genome Sequence of Radiation-Resistant Modestobacter marinus Strain BC501, a Representative Actinobacterium That Thrives on Calcareous Stone Surfaces.</title>
        <authorList>
            <person name="Normand P."/>
            <person name="Gury J."/>
            <person name="Pujic P."/>
            <person name="Chouaia B."/>
            <person name="Crotti E."/>
            <person name="Brusetti L."/>
            <person name="Daffonchio D."/>
            <person name="Vacherie B."/>
            <person name="Barbe V."/>
            <person name="Medigue C."/>
            <person name="Calteau A."/>
            <person name="Ghodhbane-Gtari F."/>
            <person name="Essoussi I."/>
            <person name="Nouioui I."/>
            <person name="Abbassi-Ghozzi I."/>
            <person name="Gtari M."/>
        </authorList>
    </citation>
    <scope>NUCLEOTIDE SEQUENCE [LARGE SCALE GENOMIC DNA]</scope>
    <source>
        <strain evidence="2">BC 501</strain>
    </source>
</reference>
<evidence type="ECO:0000313" key="2">
    <source>
        <dbReference type="Proteomes" id="UP000006461"/>
    </source>
</evidence>
<keyword evidence="2" id="KW-1185">Reference proteome</keyword>
<dbReference type="STRING" id="477641.MODMU_2363"/>
<gene>
    <name evidence="1" type="ordered locus">MODMU_2363</name>
</gene>
<dbReference type="Proteomes" id="UP000006461">
    <property type="component" value="Chromosome"/>
</dbReference>
<dbReference type="HOGENOM" id="CLU_1710653_0_0_11"/>
<dbReference type="KEGG" id="mmar:MODMU_2363"/>
<dbReference type="OMA" id="WREDEDF"/>
<name>I4EWN2_MODI5</name>
<organism evidence="1 2">
    <name type="scientific">Modestobacter italicus (strain DSM 44449 / CECT 9708 / BC 501)</name>
    <dbReference type="NCBI Taxonomy" id="2732864"/>
    <lineage>
        <taxon>Bacteria</taxon>
        <taxon>Bacillati</taxon>
        <taxon>Actinomycetota</taxon>
        <taxon>Actinomycetes</taxon>
        <taxon>Geodermatophilales</taxon>
        <taxon>Geodermatophilaceae</taxon>
        <taxon>Modestobacter</taxon>
    </lineage>
</organism>
<dbReference type="AlphaFoldDB" id="I4EWN2"/>
<evidence type="ECO:0000313" key="1">
    <source>
        <dbReference type="EMBL" id="CCH87795.1"/>
    </source>
</evidence>
<evidence type="ECO:0008006" key="3">
    <source>
        <dbReference type="Google" id="ProtNLM"/>
    </source>
</evidence>
<protein>
    <recommendedName>
        <fullName evidence="3">THAP4-like heme-binding beta-barrel domain-containing protein</fullName>
    </recommendedName>
</protein>
<accession>I4EWN2</accession>
<dbReference type="eggNOG" id="ENOG50336HX">
    <property type="taxonomic scope" value="Bacteria"/>
</dbReference>
<dbReference type="OrthoDB" id="4210699at2"/>
<sequence length="155" mass="16834">MTTPIGAEAQRPNPALAPLAPLLGEWRTTGTHPMVPGTTFHGRTSFAWHEGGAFVLMRSEIDEPEVPSAVAVIGSDDAAGTVTMVYFDEREVSRRYTVEVGDGEVSWHRDEAGFAQRMVLTVAGNGTRLDARGTMSRDGGPWEDDLQLTYERLGS</sequence>
<proteinExistence type="predicted"/>
<dbReference type="EMBL" id="FO203431">
    <property type="protein sequence ID" value="CCH87795.1"/>
    <property type="molecule type" value="Genomic_DNA"/>
</dbReference>